<dbReference type="Proteomes" id="UP001623349">
    <property type="component" value="Unassembled WGS sequence"/>
</dbReference>
<organism evidence="7 8">
    <name type="scientific">Apodemus speciosus</name>
    <name type="common">Large Japanese field mouse</name>
    <dbReference type="NCBI Taxonomy" id="105296"/>
    <lineage>
        <taxon>Eukaryota</taxon>
        <taxon>Metazoa</taxon>
        <taxon>Chordata</taxon>
        <taxon>Craniata</taxon>
        <taxon>Vertebrata</taxon>
        <taxon>Euteleostomi</taxon>
        <taxon>Mammalia</taxon>
        <taxon>Eutheria</taxon>
        <taxon>Euarchontoglires</taxon>
        <taxon>Glires</taxon>
        <taxon>Rodentia</taxon>
        <taxon>Myomorpha</taxon>
        <taxon>Muroidea</taxon>
        <taxon>Muridae</taxon>
        <taxon>Murinae</taxon>
        <taxon>Apodemus</taxon>
    </lineage>
</organism>
<evidence type="ECO:0000256" key="5">
    <source>
        <dbReference type="ARBA" id="ARBA00022833"/>
    </source>
</evidence>
<dbReference type="EMBL" id="BAAFST010000014">
    <property type="protein sequence ID" value="GAB1298766.1"/>
    <property type="molecule type" value="Genomic_DNA"/>
</dbReference>
<evidence type="ECO:0000313" key="8">
    <source>
        <dbReference type="Proteomes" id="UP001623349"/>
    </source>
</evidence>
<sequence length="79" mass="8956">MCTGLQVSEEARTPDTDVVTYDDVHVNFTQEEWAPLDPSQKSLYKGVKLETYGNLTAIGYIWEGHTVEDYFQSSISHGR</sequence>
<dbReference type="CDD" id="cd07765">
    <property type="entry name" value="KRAB_A-box"/>
    <property type="match status" value="1"/>
</dbReference>
<dbReference type="InterPro" id="IPR050758">
    <property type="entry name" value="Znf_C2H2-type"/>
</dbReference>
<name>A0ABQ0FI99_APOSI</name>
<evidence type="ECO:0000256" key="3">
    <source>
        <dbReference type="ARBA" id="ARBA00022737"/>
    </source>
</evidence>
<comment type="subcellular location">
    <subcellularLocation>
        <location evidence="1">Nucleus</location>
    </subcellularLocation>
</comment>
<dbReference type="Gene3D" id="6.10.140.140">
    <property type="match status" value="1"/>
</dbReference>
<keyword evidence="2" id="KW-0479">Metal-binding</keyword>
<evidence type="ECO:0000256" key="2">
    <source>
        <dbReference type="ARBA" id="ARBA00022723"/>
    </source>
</evidence>
<keyword evidence="3" id="KW-0677">Repeat</keyword>
<keyword evidence="4" id="KW-0863">Zinc-finger</keyword>
<proteinExistence type="predicted"/>
<dbReference type="PANTHER" id="PTHR23234">
    <property type="entry name" value="ZNF44 PROTEIN"/>
    <property type="match status" value="1"/>
</dbReference>
<reference evidence="7 8" key="1">
    <citation type="submission" date="2024-08" db="EMBL/GenBank/DDBJ databases">
        <title>The draft genome of Apodemus speciosus.</title>
        <authorList>
            <person name="Nabeshima K."/>
            <person name="Suzuki S."/>
            <person name="Onuma M."/>
        </authorList>
    </citation>
    <scope>NUCLEOTIDE SEQUENCE [LARGE SCALE GENOMIC DNA]</scope>
    <source>
        <strain evidence="7">IB14-021</strain>
    </source>
</reference>
<dbReference type="SUPFAM" id="SSF109640">
    <property type="entry name" value="KRAB domain (Kruppel-associated box)"/>
    <property type="match status" value="1"/>
</dbReference>
<dbReference type="InterPro" id="IPR036051">
    <property type="entry name" value="KRAB_dom_sf"/>
</dbReference>
<dbReference type="InterPro" id="IPR001909">
    <property type="entry name" value="KRAB"/>
</dbReference>
<keyword evidence="8" id="KW-1185">Reference proteome</keyword>
<keyword evidence="5" id="KW-0862">Zinc</keyword>
<gene>
    <name evidence="7" type="ORF">APTSU1_001400200</name>
</gene>
<feature type="domain" description="KRAB" evidence="6">
    <location>
        <begin position="19"/>
        <end position="79"/>
    </location>
</feature>
<evidence type="ECO:0000256" key="1">
    <source>
        <dbReference type="ARBA" id="ARBA00004123"/>
    </source>
</evidence>
<evidence type="ECO:0000313" key="7">
    <source>
        <dbReference type="EMBL" id="GAB1298766.1"/>
    </source>
</evidence>
<evidence type="ECO:0000259" key="6">
    <source>
        <dbReference type="PROSITE" id="PS50805"/>
    </source>
</evidence>
<dbReference type="PROSITE" id="PS50805">
    <property type="entry name" value="KRAB"/>
    <property type="match status" value="1"/>
</dbReference>
<comment type="caution">
    <text evidence="7">The sequence shown here is derived from an EMBL/GenBank/DDBJ whole genome shotgun (WGS) entry which is preliminary data.</text>
</comment>
<dbReference type="Pfam" id="PF01352">
    <property type="entry name" value="KRAB"/>
    <property type="match status" value="1"/>
</dbReference>
<dbReference type="PANTHER" id="PTHR23234:SF10">
    <property type="entry name" value="RIKEN CDNA 6720489N17 GENE-RELATED"/>
    <property type="match status" value="1"/>
</dbReference>
<accession>A0ABQ0FI99</accession>
<protein>
    <submittedName>
        <fullName evidence="7">Predicted gene 14393</fullName>
    </submittedName>
</protein>
<evidence type="ECO:0000256" key="4">
    <source>
        <dbReference type="ARBA" id="ARBA00022771"/>
    </source>
</evidence>
<dbReference type="SMART" id="SM00349">
    <property type="entry name" value="KRAB"/>
    <property type="match status" value="1"/>
</dbReference>